<keyword evidence="5 11" id="KW-0812">Transmembrane</keyword>
<evidence type="ECO:0000256" key="10">
    <source>
        <dbReference type="ARBA" id="ARBA00023180"/>
    </source>
</evidence>
<evidence type="ECO:0000313" key="12">
    <source>
        <dbReference type="EMBL" id="GAA0150672.1"/>
    </source>
</evidence>
<dbReference type="SUPFAM" id="SSF52058">
    <property type="entry name" value="L domain-like"/>
    <property type="match status" value="1"/>
</dbReference>
<name>A0AAV3PL08_LITER</name>
<reference evidence="12 13" key="1">
    <citation type="submission" date="2024-01" db="EMBL/GenBank/DDBJ databases">
        <title>The complete chloroplast genome sequence of Lithospermum erythrorhizon: insights into the phylogenetic relationship among Boraginaceae species and the maternal lineages of purple gromwells.</title>
        <authorList>
            <person name="Okada T."/>
            <person name="Watanabe K."/>
        </authorList>
    </citation>
    <scope>NUCLEOTIDE SEQUENCE [LARGE SCALE GENOMIC DNA]</scope>
</reference>
<evidence type="ECO:0000256" key="6">
    <source>
        <dbReference type="ARBA" id="ARBA00022737"/>
    </source>
</evidence>
<dbReference type="Pfam" id="PF00560">
    <property type="entry name" value="LRR_1"/>
    <property type="match status" value="3"/>
</dbReference>
<dbReference type="SMART" id="SM00369">
    <property type="entry name" value="LRR_TYP"/>
    <property type="match status" value="4"/>
</dbReference>
<dbReference type="Pfam" id="PF13855">
    <property type="entry name" value="LRR_8"/>
    <property type="match status" value="2"/>
</dbReference>
<evidence type="ECO:0000313" key="13">
    <source>
        <dbReference type="Proteomes" id="UP001454036"/>
    </source>
</evidence>
<dbReference type="EMBL" id="BAABME010001635">
    <property type="protein sequence ID" value="GAA0150672.1"/>
    <property type="molecule type" value="Genomic_DNA"/>
</dbReference>
<keyword evidence="9" id="KW-0675">Receptor</keyword>
<dbReference type="InterPro" id="IPR001611">
    <property type="entry name" value="Leu-rich_rpt"/>
</dbReference>
<dbReference type="GO" id="GO:0005886">
    <property type="term" value="C:plasma membrane"/>
    <property type="evidence" value="ECO:0007669"/>
    <property type="project" value="UniProtKB-SubCell"/>
</dbReference>
<evidence type="ECO:0000256" key="1">
    <source>
        <dbReference type="ARBA" id="ARBA00004251"/>
    </source>
</evidence>
<keyword evidence="13" id="KW-1185">Reference proteome</keyword>
<keyword evidence="10" id="KW-0325">Glycoprotein</keyword>
<accession>A0AAV3PL08</accession>
<evidence type="ECO:0000256" key="5">
    <source>
        <dbReference type="ARBA" id="ARBA00022692"/>
    </source>
</evidence>
<protein>
    <submittedName>
        <fullName evidence="12">Uncharacterized protein</fullName>
    </submittedName>
</protein>
<dbReference type="GO" id="GO:0006952">
    <property type="term" value="P:defense response"/>
    <property type="evidence" value="ECO:0007669"/>
    <property type="project" value="UniProtKB-ARBA"/>
</dbReference>
<gene>
    <name evidence="12" type="ORF">LIER_09557</name>
</gene>
<dbReference type="FunFam" id="3.80.10.10:FF:000383">
    <property type="entry name" value="Leucine-rich repeat receptor protein kinase EMS1"/>
    <property type="match status" value="1"/>
</dbReference>
<dbReference type="PANTHER" id="PTHR27004:SF428">
    <property type="entry name" value="OS01G0160600 PROTEIN"/>
    <property type="match status" value="1"/>
</dbReference>
<dbReference type="FunFam" id="3.80.10.10:FF:000111">
    <property type="entry name" value="LRR receptor-like serine/threonine-protein kinase ERECTA"/>
    <property type="match status" value="1"/>
</dbReference>
<dbReference type="GO" id="GO:0051707">
    <property type="term" value="P:response to other organism"/>
    <property type="evidence" value="ECO:0007669"/>
    <property type="project" value="UniProtKB-ARBA"/>
</dbReference>
<dbReference type="InterPro" id="IPR003591">
    <property type="entry name" value="Leu-rich_rpt_typical-subtyp"/>
</dbReference>
<evidence type="ECO:0000256" key="4">
    <source>
        <dbReference type="ARBA" id="ARBA00022614"/>
    </source>
</evidence>
<sequence length="359" mass="40190">MSPSLSVLDMRMNEFEGTIPSNISSRSLTTLNLQFNHLRGNIPSSLAECVNLKVLDLGNNNLNASFPSWLGVLPNLKVLSLRSNRFHGKILLSTTSSFSKLQILDLSRNQFIGTLPPMLFQSFSSMMEIDQTSKAANYMGDDQYYKDSTTLVNKGIETELVRILTIWTTIDLSSNNFEVNIPNSVGNLRSLRQLNFSNNRLTGEIPISFENLSVLESLDISSNQLTGTIPKQLTTLHFLSKLNLTHNHLTGRIPVGTQFQTFESDSYIDNDGLCGIPLSETCEGDKDHVVDYAHDSDFFDGFGWRCVLIGYGVGTVLGLWIGFLMIQTETPEWLIIMIESVGYKIVMKLDKKNKISKRT</sequence>
<comment type="caution">
    <text evidence="12">The sequence shown here is derived from an EMBL/GenBank/DDBJ whole genome shotgun (WGS) entry which is preliminary data.</text>
</comment>
<keyword evidence="8 11" id="KW-0472">Membrane</keyword>
<dbReference type="Proteomes" id="UP001454036">
    <property type="component" value="Unassembled WGS sequence"/>
</dbReference>
<evidence type="ECO:0000256" key="7">
    <source>
        <dbReference type="ARBA" id="ARBA00022989"/>
    </source>
</evidence>
<evidence type="ECO:0000256" key="8">
    <source>
        <dbReference type="ARBA" id="ARBA00023136"/>
    </source>
</evidence>
<dbReference type="InterPro" id="IPR032675">
    <property type="entry name" value="LRR_dom_sf"/>
</dbReference>
<dbReference type="Gene3D" id="3.80.10.10">
    <property type="entry name" value="Ribonuclease Inhibitor"/>
    <property type="match status" value="1"/>
</dbReference>
<organism evidence="12 13">
    <name type="scientific">Lithospermum erythrorhizon</name>
    <name type="common">Purple gromwell</name>
    <name type="synonym">Lithospermum officinale var. erythrorhizon</name>
    <dbReference type="NCBI Taxonomy" id="34254"/>
    <lineage>
        <taxon>Eukaryota</taxon>
        <taxon>Viridiplantae</taxon>
        <taxon>Streptophyta</taxon>
        <taxon>Embryophyta</taxon>
        <taxon>Tracheophyta</taxon>
        <taxon>Spermatophyta</taxon>
        <taxon>Magnoliopsida</taxon>
        <taxon>eudicotyledons</taxon>
        <taxon>Gunneridae</taxon>
        <taxon>Pentapetalae</taxon>
        <taxon>asterids</taxon>
        <taxon>lamiids</taxon>
        <taxon>Boraginales</taxon>
        <taxon>Boraginaceae</taxon>
        <taxon>Boraginoideae</taxon>
        <taxon>Lithospermeae</taxon>
        <taxon>Lithospermum</taxon>
    </lineage>
</organism>
<comment type="similarity">
    <text evidence="2">Belongs to the RLP family.</text>
</comment>
<keyword evidence="4" id="KW-0433">Leucine-rich repeat</keyword>
<evidence type="ECO:0000256" key="2">
    <source>
        <dbReference type="ARBA" id="ARBA00009592"/>
    </source>
</evidence>
<dbReference type="PANTHER" id="PTHR27004">
    <property type="entry name" value="RECEPTOR-LIKE PROTEIN 12 ISOFORM X1"/>
    <property type="match status" value="1"/>
</dbReference>
<keyword evidence="6" id="KW-0677">Repeat</keyword>
<keyword evidence="7 11" id="KW-1133">Transmembrane helix</keyword>
<dbReference type="PRINTS" id="PR00019">
    <property type="entry name" value="LEURICHRPT"/>
</dbReference>
<proteinExistence type="inferred from homology"/>
<evidence type="ECO:0000256" key="11">
    <source>
        <dbReference type="SAM" id="Phobius"/>
    </source>
</evidence>
<feature type="transmembrane region" description="Helical" evidence="11">
    <location>
        <begin position="306"/>
        <end position="327"/>
    </location>
</feature>
<dbReference type="AlphaFoldDB" id="A0AAV3PL08"/>
<evidence type="ECO:0000256" key="3">
    <source>
        <dbReference type="ARBA" id="ARBA00022475"/>
    </source>
</evidence>
<keyword evidence="3" id="KW-1003">Cell membrane</keyword>
<comment type="subcellular location">
    <subcellularLocation>
        <location evidence="1">Cell membrane</location>
        <topology evidence="1">Single-pass type I membrane protein</topology>
    </subcellularLocation>
</comment>
<evidence type="ECO:0000256" key="9">
    <source>
        <dbReference type="ARBA" id="ARBA00023170"/>
    </source>
</evidence>